<dbReference type="InterPro" id="IPR029069">
    <property type="entry name" value="HotDog_dom_sf"/>
</dbReference>
<protein>
    <submittedName>
        <fullName evidence="2">YiiD C-terminal domain-containing protein</fullName>
    </submittedName>
</protein>
<evidence type="ECO:0000313" key="3">
    <source>
        <dbReference type="Proteomes" id="UP001597110"/>
    </source>
</evidence>
<dbReference type="EMBL" id="JBHTIF010000001">
    <property type="protein sequence ID" value="MFD0725172.1"/>
    <property type="molecule type" value="Genomic_DNA"/>
</dbReference>
<dbReference type="Proteomes" id="UP001597110">
    <property type="component" value="Unassembled WGS sequence"/>
</dbReference>
<evidence type="ECO:0000259" key="1">
    <source>
        <dbReference type="Pfam" id="PF09500"/>
    </source>
</evidence>
<dbReference type="NCBIfam" id="TIGR02447">
    <property type="entry name" value="yiiD_Cterm"/>
    <property type="match status" value="1"/>
</dbReference>
<reference evidence="3" key="1">
    <citation type="journal article" date="2019" name="Int. J. Syst. Evol. Microbiol.">
        <title>The Global Catalogue of Microorganisms (GCM) 10K type strain sequencing project: providing services to taxonomists for standard genome sequencing and annotation.</title>
        <authorList>
            <consortium name="The Broad Institute Genomics Platform"/>
            <consortium name="The Broad Institute Genome Sequencing Center for Infectious Disease"/>
            <person name="Wu L."/>
            <person name="Ma J."/>
        </authorList>
    </citation>
    <scope>NUCLEOTIDE SEQUENCE [LARGE SCALE GENOMIC DNA]</scope>
    <source>
        <strain evidence="3">CCUG 55585</strain>
    </source>
</reference>
<proteinExistence type="predicted"/>
<feature type="domain" description="Thioesterase putative" evidence="1">
    <location>
        <begin position="33"/>
        <end position="156"/>
    </location>
</feature>
<comment type="caution">
    <text evidence="2">The sequence shown here is derived from an EMBL/GenBank/DDBJ whole genome shotgun (WGS) entry which is preliminary data.</text>
</comment>
<dbReference type="RefSeq" id="WP_386822787.1">
    <property type="nucleotide sequence ID" value="NZ_JBHTIF010000001.1"/>
</dbReference>
<dbReference type="InterPro" id="IPR012660">
    <property type="entry name" value="YiiD_C"/>
</dbReference>
<dbReference type="Pfam" id="PF09500">
    <property type="entry name" value="YiiD_C"/>
    <property type="match status" value="1"/>
</dbReference>
<dbReference type="Gene3D" id="3.10.129.10">
    <property type="entry name" value="Hotdog Thioesterase"/>
    <property type="match status" value="1"/>
</dbReference>
<keyword evidence="3" id="KW-1185">Reference proteome</keyword>
<dbReference type="SUPFAM" id="SSF54637">
    <property type="entry name" value="Thioesterase/thiol ester dehydrase-isomerase"/>
    <property type="match status" value="1"/>
</dbReference>
<evidence type="ECO:0000313" key="2">
    <source>
        <dbReference type="EMBL" id="MFD0725172.1"/>
    </source>
</evidence>
<sequence length="167" mass="17494">MSNAAVLHAPTHASPHAHDPLHALEDELLAMPPVAALGLRVAGLDDAGRLRLRAPLSANVNDKGCAFGGSLTSLLTLAGWGLISLRLAEAGLDADVFVADSEIRYRAPLYGDLEAVAALADGESWDAFLATLHSRGRARLTVQATVPLPEGGVATESRSRYAAILKR</sequence>
<organism evidence="2 3">
    <name type="scientific">Lysobacter brunescens</name>
    <dbReference type="NCBI Taxonomy" id="262323"/>
    <lineage>
        <taxon>Bacteria</taxon>
        <taxon>Pseudomonadati</taxon>
        <taxon>Pseudomonadota</taxon>
        <taxon>Gammaproteobacteria</taxon>
        <taxon>Lysobacterales</taxon>
        <taxon>Lysobacteraceae</taxon>
        <taxon>Lysobacter</taxon>
    </lineage>
</organism>
<accession>A0ABW2YBX3</accession>
<name>A0ABW2YBX3_9GAMM</name>
<gene>
    <name evidence="2" type="ORF">ACFQ0E_06105</name>
</gene>